<keyword evidence="5 6" id="KW-0472">Membrane</keyword>
<dbReference type="PROSITE" id="PS50156">
    <property type="entry name" value="SSD"/>
    <property type="match status" value="1"/>
</dbReference>
<feature type="transmembrane region" description="Helical" evidence="6">
    <location>
        <begin position="264"/>
        <end position="282"/>
    </location>
</feature>
<dbReference type="InterPro" id="IPR004869">
    <property type="entry name" value="MMPL_dom"/>
</dbReference>
<sequence length="827" mass="90056">MNQSMHANPSLFRRLAEGLVFGSRPLVLLVFAVLTVAMLYFASQLRVDAGFKKQIPLQHEYMQTFLDYEREFGGANRVLVALMAREGSIDSQAFYTKLYHVTQAVMAIDEVDDARVRSLFTPNVRFVEVVEDGFAGGNVIPDTFTPYVDGFVASEEDFATIRANIVKANILGRLVAKDWTGAMVWAELVPEDAVEKLDYQKVAAQLEAIRQQYEDEHHSVHIIGFAKVVGDIADGARSVVAFFGVTVAITFLLLMAYTRSARHAALGIVAALTAVIWTLGSLRLLGFGIDPMNILTPFLIFAIGVSHGVQMINAWISERLFGSEIIDASQAGTGLDAYAAARAAFAKLLLPGSVALASDVVGFLTILLIPIQIIRELAITASVGVALIILTNLILLPILLSYIDFAKPALAREKALKRIGRRDHYWRLLTRLSEPGPALATIVVAVSLGVFGFVHGQKMQVGDSEAGVPELRPEARFNQDAAKIADHFALGIDSITVIAEARPDACTLSYPAMELIDRFAWHLYNVEGVQQVISLPQAAKIVNAGWNDGSIRWRVLPRDPDTLRVATQGFETDSGLLNADCSAIPVTAFLTDHKAETITRVVRAVKEFREANQAWYPGTNLRVELAERALEEGDAFESHQVNLRLATGNAGVMAATNERVSAAQYPMMGLVYLAVIVLCLLAYRSPKATLAIVLPLVIVSLLANALMASMNIGLKVNTLPVAALGVGIGVDYAIYIYSRMKEFLDQGLGLSEAYFRALKLTGTAVLFTGLTLAAGVGTWIFSELKFQADMGVLLSFFFLMNMIGAIVLLPALLRWLLRGQEAVAGNR</sequence>
<keyword evidence="2" id="KW-1003">Cell membrane</keyword>
<dbReference type="Proteomes" id="UP000519004">
    <property type="component" value="Unassembled WGS sequence"/>
</dbReference>
<evidence type="ECO:0000256" key="1">
    <source>
        <dbReference type="ARBA" id="ARBA00004651"/>
    </source>
</evidence>
<dbReference type="Gene3D" id="1.20.1640.10">
    <property type="entry name" value="Multidrug efflux transporter AcrB transmembrane domain"/>
    <property type="match status" value="2"/>
</dbReference>
<feature type="transmembrane region" description="Helical" evidence="6">
    <location>
        <begin position="758"/>
        <end position="781"/>
    </location>
</feature>
<dbReference type="InterPro" id="IPR000731">
    <property type="entry name" value="SSD"/>
</dbReference>
<dbReference type="PANTHER" id="PTHR33406">
    <property type="entry name" value="MEMBRANE PROTEIN MJ1562-RELATED"/>
    <property type="match status" value="1"/>
</dbReference>
<feature type="transmembrane region" description="Helical" evidence="6">
    <location>
        <begin position="690"/>
        <end position="712"/>
    </location>
</feature>
<name>A0A7W7V8Q7_9GAMM</name>
<evidence type="ECO:0000256" key="5">
    <source>
        <dbReference type="ARBA" id="ARBA00023136"/>
    </source>
</evidence>
<evidence type="ECO:0000256" key="6">
    <source>
        <dbReference type="SAM" id="Phobius"/>
    </source>
</evidence>
<proteinExistence type="predicted"/>
<keyword evidence="3 6" id="KW-0812">Transmembrane</keyword>
<dbReference type="GO" id="GO:0005886">
    <property type="term" value="C:plasma membrane"/>
    <property type="evidence" value="ECO:0007669"/>
    <property type="project" value="UniProtKB-SubCell"/>
</dbReference>
<evidence type="ECO:0000256" key="4">
    <source>
        <dbReference type="ARBA" id="ARBA00022989"/>
    </source>
</evidence>
<dbReference type="EMBL" id="JACHHX010000002">
    <property type="protein sequence ID" value="MBB5014419.1"/>
    <property type="molecule type" value="Genomic_DNA"/>
</dbReference>
<keyword evidence="9" id="KW-1185">Reference proteome</keyword>
<protein>
    <recommendedName>
        <fullName evidence="7">SSD domain-containing protein</fullName>
    </recommendedName>
</protein>
<evidence type="ECO:0000313" key="9">
    <source>
        <dbReference type="Proteomes" id="UP000519004"/>
    </source>
</evidence>
<feature type="transmembrane region" description="Helical" evidence="6">
    <location>
        <begin position="718"/>
        <end position="737"/>
    </location>
</feature>
<dbReference type="InterPro" id="IPR050545">
    <property type="entry name" value="Mycobact_MmpL"/>
</dbReference>
<keyword evidence="4 6" id="KW-1133">Transmembrane helix</keyword>
<feature type="transmembrane region" description="Helical" evidence="6">
    <location>
        <begin position="793"/>
        <end position="817"/>
    </location>
</feature>
<feature type="transmembrane region" description="Helical" evidence="6">
    <location>
        <begin position="665"/>
        <end position="683"/>
    </location>
</feature>
<feature type="transmembrane region" description="Helical" evidence="6">
    <location>
        <begin position="294"/>
        <end position="316"/>
    </location>
</feature>
<gene>
    <name evidence="8" type="ORF">HNQ58_000293</name>
</gene>
<dbReference type="AlphaFoldDB" id="A0A7W7V8Q7"/>
<reference evidence="8 9" key="1">
    <citation type="submission" date="2020-08" db="EMBL/GenBank/DDBJ databases">
        <title>Genomic Encyclopedia of Type Strains, Phase IV (KMG-IV): sequencing the most valuable type-strain genomes for metagenomic binning, comparative biology and taxonomic classification.</title>
        <authorList>
            <person name="Goeker M."/>
        </authorList>
    </citation>
    <scope>NUCLEOTIDE SEQUENCE [LARGE SCALE GENOMIC DNA]</scope>
    <source>
        <strain evidence="8 9">DSM 25897</strain>
    </source>
</reference>
<accession>A0A7W7V8Q7</accession>
<dbReference type="RefSeq" id="WP_221301108.1">
    <property type="nucleotide sequence ID" value="NZ_JACHHX010000002.1"/>
</dbReference>
<evidence type="ECO:0000259" key="7">
    <source>
        <dbReference type="PROSITE" id="PS50156"/>
    </source>
</evidence>
<dbReference type="PANTHER" id="PTHR33406:SF10">
    <property type="entry name" value="SSD DOMAIN-CONTAINING PROTEIN"/>
    <property type="match status" value="1"/>
</dbReference>
<organism evidence="8 9">
    <name type="scientific">Rehaibacterium terrae</name>
    <dbReference type="NCBI Taxonomy" id="1341696"/>
    <lineage>
        <taxon>Bacteria</taxon>
        <taxon>Pseudomonadati</taxon>
        <taxon>Pseudomonadota</taxon>
        <taxon>Gammaproteobacteria</taxon>
        <taxon>Lysobacterales</taxon>
        <taxon>Lysobacteraceae</taxon>
        <taxon>Rehaibacterium</taxon>
    </lineage>
</organism>
<dbReference type="SUPFAM" id="SSF82866">
    <property type="entry name" value="Multidrug efflux transporter AcrB transmembrane domain"/>
    <property type="match status" value="2"/>
</dbReference>
<feature type="transmembrane region" description="Helical" evidence="6">
    <location>
        <begin position="239"/>
        <end position="257"/>
    </location>
</feature>
<feature type="domain" description="SSD" evidence="7">
    <location>
        <begin position="264"/>
        <end position="402"/>
    </location>
</feature>
<evidence type="ECO:0000256" key="2">
    <source>
        <dbReference type="ARBA" id="ARBA00022475"/>
    </source>
</evidence>
<feature type="transmembrane region" description="Helical" evidence="6">
    <location>
        <begin position="348"/>
        <end position="371"/>
    </location>
</feature>
<comment type="subcellular location">
    <subcellularLocation>
        <location evidence="1">Cell membrane</location>
        <topology evidence="1">Multi-pass membrane protein</topology>
    </subcellularLocation>
</comment>
<evidence type="ECO:0000256" key="3">
    <source>
        <dbReference type="ARBA" id="ARBA00022692"/>
    </source>
</evidence>
<evidence type="ECO:0000313" key="8">
    <source>
        <dbReference type="EMBL" id="MBB5014419.1"/>
    </source>
</evidence>
<feature type="transmembrane region" description="Helical" evidence="6">
    <location>
        <begin position="377"/>
        <end position="403"/>
    </location>
</feature>
<feature type="transmembrane region" description="Helical" evidence="6">
    <location>
        <begin position="21"/>
        <end position="42"/>
    </location>
</feature>
<comment type="caution">
    <text evidence="8">The sequence shown here is derived from an EMBL/GenBank/DDBJ whole genome shotgun (WGS) entry which is preliminary data.</text>
</comment>
<dbReference type="Pfam" id="PF03176">
    <property type="entry name" value="MMPL"/>
    <property type="match status" value="2"/>
</dbReference>